<dbReference type="HOGENOM" id="CLU_2334971_0_0_1"/>
<keyword evidence="2" id="KW-1185">Reference proteome</keyword>
<dbReference type="AlphaFoldDB" id="M3B4P2"/>
<sequence>MLATAACCAAVQAPRWMRRISFSCLNASCSPLLAKSQRVFGHLIALLPGPSSLGTLWYSVSESLPGCVAVVGMTTGRINQVAIVAGAGPSLCEGNGRR</sequence>
<gene>
    <name evidence="1" type="ORF">SEPMUDRAFT_148383</name>
</gene>
<reference evidence="1 2" key="1">
    <citation type="journal article" date="2012" name="PLoS Pathog.">
        <title>Diverse lifestyles and strategies of plant pathogenesis encoded in the genomes of eighteen Dothideomycetes fungi.</title>
        <authorList>
            <person name="Ohm R.A."/>
            <person name="Feau N."/>
            <person name="Henrissat B."/>
            <person name="Schoch C.L."/>
            <person name="Horwitz B.A."/>
            <person name="Barry K.W."/>
            <person name="Condon B.J."/>
            <person name="Copeland A.C."/>
            <person name="Dhillon B."/>
            <person name="Glaser F."/>
            <person name="Hesse C.N."/>
            <person name="Kosti I."/>
            <person name="LaButti K."/>
            <person name="Lindquist E.A."/>
            <person name="Lucas S."/>
            <person name="Salamov A.A."/>
            <person name="Bradshaw R.E."/>
            <person name="Ciuffetti L."/>
            <person name="Hamelin R.C."/>
            <person name="Kema G.H.J."/>
            <person name="Lawrence C."/>
            <person name="Scott J.A."/>
            <person name="Spatafora J.W."/>
            <person name="Turgeon B.G."/>
            <person name="de Wit P.J.G.M."/>
            <person name="Zhong S."/>
            <person name="Goodwin S.B."/>
            <person name="Grigoriev I.V."/>
        </authorList>
    </citation>
    <scope>NUCLEOTIDE SEQUENCE [LARGE SCALE GENOMIC DNA]</scope>
    <source>
        <strain evidence="1 2">SO2202</strain>
    </source>
</reference>
<evidence type="ECO:0000313" key="2">
    <source>
        <dbReference type="Proteomes" id="UP000016931"/>
    </source>
</evidence>
<name>M3B4P2_SPHMS</name>
<dbReference type="EMBL" id="KB456262">
    <property type="protein sequence ID" value="EMF14767.1"/>
    <property type="molecule type" value="Genomic_DNA"/>
</dbReference>
<dbReference type="RefSeq" id="XP_016762888.1">
    <property type="nucleotide sequence ID" value="XM_016904889.1"/>
</dbReference>
<evidence type="ECO:0000313" key="1">
    <source>
        <dbReference type="EMBL" id="EMF14767.1"/>
    </source>
</evidence>
<proteinExistence type="predicted"/>
<dbReference type="Proteomes" id="UP000016931">
    <property type="component" value="Unassembled WGS sequence"/>
</dbReference>
<accession>M3B4P2</accession>
<organism evidence="1 2">
    <name type="scientific">Sphaerulina musiva (strain SO2202)</name>
    <name type="common">Poplar stem canker fungus</name>
    <name type="synonym">Septoria musiva</name>
    <dbReference type="NCBI Taxonomy" id="692275"/>
    <lineage>
        <taxon>Eukaryota</taxon>
        <taxon>Fungi</taxon>
        <taxon>Dikarya</taxon>
        <taxon>Ascomycota</taxon>
        <taxon>Pezizomycotina</taxon>
        <taxon>Dothideomycetes</taxon>
        <taxon>Dothideomycetidae</taxon>
        <taxon>Mycosphaerellales</taxon>
        <taxon>Mycosphaerellaceae</taxon>
        <taxon>Sphaerulina</taxon>
    </lineage>
</organism>
<dbReference type="GeneID" id="27902026"/>
<protein>
    <submittedName>
        <fullName evidence="1">Uncharacterized protein</fullName>
    </submittedName>
</protein>